<dbReference type="InterPro" id="IPR036875">
    <property type="entry name" value="Znf_CCHC_sf"/>
</dbReference>
<protein>
    <submittedName>
        <fullName evidence="5">Uncharacterized protein</fullName>
    </submittedName>
</protein>
<dbReference type="Gene3D" id="4.10.60.10">
    <property type="entry name" value="Zinc finger, CCHC-type"/>
    <property type="match status" value="1"/>
</dbReference>
<evidence type="ECO:0000259" key="3">
    <source>
        <dbReference type="PROSITE" id="PS50158"/>
    </source>
</evidence>
<feature type="domain" description="CCHC-type" evidence="3">
    <location>
        <begin position="3"/>
        <end position="18"/>
    </location>
</feature>
<sequence>MLCHTCGGKGHFKRDCPNRKVMIINEDNEYETGDDVDPNAREEDDYDTDGEDAYPSDARTIVVSQRALNVLPSASTQRCNLFQTKALVGPDKACKVIIDGGSCRNLASKELCTKLKLKYLPHPHPYYIRWLSDNGEMKESHAGGLMGHFGREKTLLMLADHFYWPKMRRDVDREVVRLHGVPKTIVSDRDVKFMSYFWKTVWRKLGTKLLFSTTCHPQTDGQTEVVNRTLSQLLRSMIKKNLKEWEECLPHVEFAYRAVHSTTEMCPFEVVYGFKPITPLDLLPLPIHERVNMEASKRADFVRKIHVKTKELIEKKGKSNAARMNKKRKEMLFKPGDMVWVHFRKDRFPKLRKSKLKPRGAGPYKVLAKINDNAYSIDLPVDEFGVGGSIARGEEQLDMKTDVKMDVKLDMELDMKISWTREGGAGGMRERRRRRPGRSEPAAAEPGQSTTRSTGANRTRFIVG</sequence>
<dbReference type="Pfam" id="PF24626">
    <property type="entry name" value="SH3_Tf2-1"/>
    <property type="match status" value="1"/>
</dbReference>
<proteinExistence type="predicted"/>
<feature type="domain" description="Integrase catalytic" evidence="4">
    <location>
        <begin position="121"/>
        <end position="287"/>
    </location>
</feature>
<comment type="caution">
    <text evidence="5">The sequence shown here is derived from an EMBL/GenBank/DDBJ whole genome shotgun (WGS) entry which is preliminary data.</text>
</comment>
<dbReference type="GO" id="GO:0003676">
    <property type="term" value="F:nucleic acid binding"/>
    <property type="evidence" value="ECO:0007669"/>
    <property type="project" value="InterPro"/>
</dbReference>
<name>A0AAD8WSN5_LOLMU</name>
<dbReference type="InterPro" id="IPR041588">
    <property type="entry name" value="Integrase_H2C2"/>
</dbReference>
<evidence type="ECO:0000256" key="1">
    <source>
        <dbReference type="PROSITE-ProRule" id="PRU00047"/>
    </source>
</evidence>
<dbReference type="InterPro" id="IPR001878">
    <property type="entry name" value="Znf_CCHC"/>
</dbReference>
<dbReference type="PANTHER" id="PTHR35046">
    <property type="entry name" value="ZINC KNUCKLE (CCHC-TYPE) FAMILY PROTEIN"/>
    <property type="match status" value="1"/>
</dbReference>
<keyword evidence="6" id="KW-1185">Reference proteome</keyword>
<dbReference type="InterPro" id="IPR001584">
    <property type="entry name" value="Integrase_cat-core"/>
</dbReference>
<feature type="compositionally biased region" description="Acidic residues" evidence="2">
    <location>
        <begin position="27"/>
        <end position="54"/>
    </location>
</feature>
<dbReference type="EMBL" id="JAUUTY010000003">
    <property type="protein sequence ID" value="KAK1670525.1"/>
    <property type="molecule type" value="Genomic_DNA"/>
</dbReference>
<feature type="region of interest" description="Disordered" evidence="2">
    <location>
        <begin position="420"/>
        <end position="464"/>
    </location>
</feature>
<evidence type="ECO:0000313" key="6">
    <source>
        <dbReference type="Proteomes" id="UP001231189"/>
    </source>
</evidence>
<dbReference type="GO" id="GO:0015074">
    <property type="term" value="P:DNA integration"/>
    <property type="evidence" value="ECO:0007669"/>
    <property type="project" value="InterPro"/>
</dbReference>
<dbReference type="InterPro" id="IPR012337">
    <property type="entry name" value="RNaseH-like_sf"/>
</dbReference>
<dbReference type="SUPFAM" id="SSF53098">
    <property type="entry name" value="Ribonuclease H-like"/>
    <property type="match status" value="1"/>
</dbReference>
<keyword evidence="1" id="KW-0479">Metal-binding</keyword>
<dbReference type="Gene3D" id="3.30.420.10">
    <property type="entry name" value="Ribonuclease H-like superfamily/Ribonuclease H"/>
    <property type="match status" value="1"/>
</dbReference>
<feature type="region of interest" description="Disordered" evidence="2">
    <location>
        <begin position="27"/>
        <end position="55"/>
    </location>
</feature>
<keyword evidence="1" id="KW-0862">Zinc</keyword>
<evidence type="ECO:0000313" key="5">
    <source>
        <dbReference type="EMBL" id="KAK1670525.1"/>
    </source>
</evidence>
<dbReference type="SMART" id="SM00343">
    <property type="entry name" value="ZnF_C2HC"/>
    <property type="match status" value="1"/>
</dbReference>
<dbReference type="PANTHER" id="PTHR35046:SF9">
    <property type="entry name" value="RNA-DIRECTED DNA POLYMERASE"/>
    <property type="match status" value="1"/>
</dbReference>
<keyword evidence="1" id="KW-0863">Zinc-finger</keyword>
<evidence type="ECO:0000256" key="2">
    <source>
        <dbReference type="SAM" id="MobiDB-lite"/>
    </source>
</evidence>
<dbReference type="PROSITE" id="PS50994">
    <property type="entry name" value="INTEGRASE"/>
    <property type="match status" value="1"/>
</dbReference>
<dbReference type="GO" id="GO:0008270">
    <property type="term" value="F:zinc ion binding"/>
    <property type="evidence" value="ECO:0007669"/>
    <property type="project" value="UniProtKB-KW"/>
</dbReference>
<organism evidence="5 6">
    <name type="scientific">Lolium multiflorum</name>
    <name type="common">Italian ryegrass</name>
    <name type="synonym">Lolium perenne subsp. multiflorum</name>
    <dbReference type="NCBI Taxonomy" id="4521"/>
    <lineage>
        <taxon>Eukaryota</taxon>
        <taxon>Viridiplantae</taxon>
        <taxon>Streptophyta</taxon>
        <taxon>Embryophyta</taxon>
        <taxon>Tracheophyta</taxon>
        <taxon>Spermatophyta</taxon>
        <taxon>Magnoliopsida</taxon>
        <taxon>Liliopsida</taxon>
        <taxon>Poales</taxon>
        <taxon>Poaceae</taxon>
        <taxon>BOP clade</taxon>
        <taxon>Pooideae</taxon>
        <taxon>Poodae</taxon>
        <taxon>Poeae</taxon>
        <taxon>Poeae Chloroplast Group 2 (Poeae type)</taxon>
        <taxon>Loliodinae</taxon>
        <taxon>Loliinae</taxon>
        <taxon>Lolium</taxon>
    </lineage>
</organism>
<evidence type="ECO:0000259" key="4">
    <source>
        <dbReference type="PROSITE" id="PS50994"/>
    </source>
</evidence>
<dbReference type="Pfam" id="PF00098">
    <property type="entry name" value="zf-CCHC"/>
    <property type="match status" value="1"/>
</dbReference>
<dbReference type="AlphaFoldDB" id="A0AAD8WSN5"/>
<gene>
    <name evidence="5" type="ORF">QYE76_058684</name>
</gene>
<dbReference type="SUPFAM" id="SSF57756">
    <property type="entry name" value="Retrovirus zinc finger-like domains"/>
    <property type="match status" value="1"/>
</dbReference>
<reference evidence="5" key="1">
    <citation type="submission" date="2023-07" db="EMBL/GenBank/DDBJ databases">
        <title>A chromosome-level genome assembly of Lolium multiflorum.</title>
        <authorList>
            <person name="Chen Y."/>
            <person name="Copetti D."/>
            <person name="Kolliker R."/>
            <person name="Studer B."/>
        </authorList>
    </citation>
    <scope>NUCLEOTIDE SEQUENCE</scope>
    <source>
        <strain evidence="5">02402/16</strain>
        <tissue evidence="5">Leaf</tissue>
    </source>
</reference>
<dbReference type="InterPro" id="IPR036397">
    <property type="entry name" value="RNaseH_sf"/>
</dbReference>
<dbReference type="PROSITE" id="PS50158">
    <property type="entry name" value="ZF_CCHC"/>
    <property type="match status" value="1"/>
</dbReference>
<feature type="compositionally biased region" description="Polar residues" evidence="2">
    <location>
        <begin position="448"/>
        <end position="457"/>
    </location>
</feature>
<dbReference type="Proteomes" id="UP001231189">
    <property type="component" value="Unassembled WGS sequence"/>
</dbReference>
<dbReference type="Pfam" id="PF17921">
    <property type="entry name" value="Integrase_H2C2"/>
    <property type="match status" value="1"/>
</dbReference>
<dbReference type="InterPro" id="IPR056924">
    <property type="entry name" value="SH3_Tf2-1"/>
</dbReference>
<accession>A0AAD8WSN5</accession>